<protein>
    <recommendedName>
        <fullName evidence="6">Nucleoside diphosphate kinase</fullName>
        <shortName evidence="6">NDK</shortName>
        <shortName evidence="6">NDP kinase</shortName>
        <ecNumber evidence="6">2.7.4.6</ecNumber>
    </recommendedName>
    <alternativeName>
        <fullName evidence="6">Nucleoside-2-P kinase</fullName>
    </alternativeName>
</protein>
<feature type="binding site" evidence="6 7">
    <location>
        <position position="115"/>
    </location>
    <ligand>
        <name>ATP</name>
        <dbReference type="ChEBI" id="CHEBI:30616"/>
    </ligand>
</feature>
<comment type="catalytic activity">
    <reaction evidence="6">
        <text>a ribonucleoside 5'-diphosphate + ATP = a ribonucleoside 5'-triphosphate + ADP</text>
        <dbReference type="Rhea" id="RHEA:18113"/>
        <dbReference type="ChEBI" id="CHEBI:30616"/>
        <dbReference type="ChEBI" id="CHEBI:57930"/>
        <dbReference type="ChEBI" id="CHEBI:61557"/>
        <dbReference type="ChEBI" id="CHEBI:456216"/>
        <dbReference type="EC" id="2.7.4.6"/>
    </reaction>
</comment>
<evidence type="ECO:0000256" key="8">
    <source>
        <dbReference type="RuleBase" id="RU004011"/>
    </source>
</evidence>
<organism evidence="10 11">
    <name type="scientific">Thermobacillus xylanilyticus</name>
    <dbReference type="NCBI Taxonomy" id="76633"/>
    <lineage>
        <taxon>Bacteria</taxon>
        <taxon>Bacillati</taxon>
        <taxon>Bacillota</taxon>
        <taxon>Bacilli</taxon>
        <taxon>Bacillales</taxon>
        <taxon>Paenibacillaceae</taxon>
        <taxon>Thermobacillus</taxon>
    </lineage>
</organism>
<dbReference type="SMART" id="SM00562">
    <property type="entry name" value="NDK"/>
    <property type="match status" value="1"/>
</dbReference>
<proteinExistence type="inferred from homology"/>
<comment type="catalytic activity">
    <reaction evidence="6">
        <text>a 2'-deoxyribonucleoside 5'-diphosphate + ATP = a 2'-deoxyribonucleoside 5'-triphosphate + ADP</text>
        <dbReference type="Rhea" id="RHEA:44640"/>
        <dbReference type="ChEBI" id="CHEBI:30616"/>
        <dbReference type="ChEBI" id="CHEBI:61560"/>
        <dbReference type="ChEBI" id="CHEBI:73316"/>
        <dbReference type="ChEBI" id="CHEBI:456216"/>
        <dbReference type="EC" id="2.7.4.6"/>
    </reaction>
</comment>
<dbReference type="EC" id="2.7.4.6" evidence="6"/>
<dbReference type="HAMAP" id="MF_00451">
    <property type="entry name" value="NDP_kinase"/>
    <property type="match status" value="1"/>
</dbReference>
<feature type="binding site" evidence="6 7">
    <location>
        <position position="12"/>
    </location>
    <ligand>
        <name>ATP</name>
        <dbReference type="ChEBI" id="CHEBI:30616"/>
    </ligand>
</feature>
<keyword evidence="6" id="KW-0067">ATP-binding</keyword>
<dbReference type="RefSeq" id="WP_015255991.1">
    <property type="nucleotide sequence ID" value="NZ_CAJRAY010000043.1"/>
</dbReference>
<dbReference type="SUPFAM" id="SSF54919">
    <property type="entry name" value="Nucleoside diphosphate kinase, NDK"/>
    <property type="match status" value="1"/>
</dbReference>
<keyword evidence="11" id="KW-1185">Reference proteome</keyword>
<evidence type="ECO:0000256" key="2">
    <source>
        <dbReference type="ARBA" id="ARBA00008142"/>
    </source>
</evidence>
<dbReference type="InterPro" id="IPR034907">
    <property type="entry name" value="NDK-like_dom"/>
</dbReference>
<feature type="binding site" evidence="6 7">
    <location>
        <position position="88"/>
    </location>
    <ligand>
        <name>ATP</name>
        <dbReference type="ChEBI" id="CHEBI:30616"/>
    </ligand>
</feature>
<keyword evidence="6" id="KW-0479">Metal-binding</keyword>
<dbReference type="Proteomes" id="UP000681526">
    <property type="component" value="Unassembled WGS sequence"/>
</dbReference>
<evidence type="ECO:0000256" key="6">
    <source>
        <dbReference type="HAMAP-Rule" id="MF_00451"/>
    </source>
</evidence>
<comment type="function">
    <text evidence="6">Major role in the synthesis of nucleoside triphosphates other than ATP. The ATP gamma phosphate is transferred to the NDP beta phosphate via a ping-pong mechanism, using a phosphorylated active-site intermediate.</text>
</comment>
<keyword evidence="5 6" id="KW-0546">Nucleotide metabolism</keyword>
<dbReference type="CDD" id="cd04413">
    <property type="entry name" value="NDPk_I"/>
    <property type="match status" value="1"/>
</dbReference>
<reference evidence="10 11" key="1">
    <citation type="submission" date="2021-04" db="EMBL/GenBank/DDBJ databases">
        <authorList>
            <person name="Rakotoarivonina H."/>
        </authorList>
    </citation>
    <scope>NUCLEOTIDE SEQUENCE [LARGE SCALE GENOMIC DNA]</scope>
    <source>
        <strain evidence="10 11">XE</strain>
    </source>
</reference>
<evidence type="ECO:0000256" key="7">
    <source>
        <dbReference type="PROSITE-ProRule" id="PRU00706"/>
    </source>
</evidence>
<evidence type="ECO:0000313" key="10">
    <source>
        <dbReference type="EMBL" id="CAG5086109.1"/>
    </source>
</evidence>
<gene>
    <name evidence="10" type="primary">txxe 1304-ndk</name>
    <name evidence="6" type="synonym">ndk</name>
    <name evidence="10" type="ORF">TXXE_09530</name>
</gene>
<comment type="caution">
    <text evidence="10">The sequence shown here is derived from an EMBL/GenBank/DDBJ whole genome shotgun (WGS) entry which is preliminary data.</text>
</comment>
<accession>A0ABM8V488</accession>
<sequence>MENGKRTFVMIKPDGVERGLVGEIVSRFERRGFKLAEARMMRISRETAEEHYAQHKGKPFFGELVDYITSGPVFAMILEGEGAVQLARAMIGATNPANAAPGTIRGDYARSVEANVIHGSDSDESAEREIRRFFGPQA</sequence>
<dbReference type="PROSITE" id="PS51374">
    <property type="entry name" value="NDPK_LIKE"/>
    <property type="match status" value="1"/>
</dbReference>
<evidence type="ECO:0000256" key="4">
    <source>
        <dbReference type="ARBA" id="ARBA00022777"/>
    </source>
</evidence>
<dbReference type="InterPro" id="IPR001564">
    <property type="entry name" value="Nucleoside_diP_kinase"/>
</dbReference>
<comment type="similarity">
    <text evidence="2 6 7 8">Belongs to the NDK family.</text>
</comment>
<feature type="domain" description="Nucleoside diphosphate kinase-like" evidence="9">
    <location>
        <begin position="1"/>
        <end position="137"/>
    </location>
</feature>
<feature type="binding site" evidence="6 7">
    <location>
        <position position="105"/>
    </location>
    <ligand>
        <name>ATP</name>
        <dbReference type="ChEBI" id="CHEBI:30616"/>
    </ligand>
</feature>
<comment type="subcellular location">
    <subcellularLocation>
        <location evidence="6">Cytoplasm</location>
    </subcellularLocation>
</comment>
<dbReference type="PANTHER" id="PTHR11349">
    <property type="entry name" value="NUCLEOSIDE DIPHOSPHATE KINASE"/>
    <property type="match status" value="1"/>
</dbReference>
<dbReference type="GO" id="GO:0016301">
    <property type="term" value="F:kinase activity"/>
    <property type="evidence" value="ECO:0007669"/>
    <property type="project" value="UniProtKB-KW"/>
</dbReference>
<comment type="cofactor">
    <cofactor evidence="1 6">
        <name>Mg(2+)</name>
        <dbReference type="ChEBI" id="CHEBI:18420"/>
    </cofactor>
</comment>
<keyword evidence="6" id="KW-0460">Magnesium</keyword>
<keyword evidence="6" id="KW-0963">Cytoplasm</keyword>
<keyword evidence="3 6" id="KW-0808">Transferase</keyword>
<dbReference type="Gene3D" id="3.30.70.141">
    <property type="entry name" value="Nucleoside diphosphate kinase-like domain"/>
    <property type="match status" value="1"/>
</dbReference>
<dbReference type="EMBL" id="CAJRAY010000043">
    <property type="protein sequence ID" value="CAG5086109.1"/>
    <property type="molecule type" value="Genomic_DNA"/>
</dbReference>
<evidence type="ECO:0000313" key="11">
    <source>
        <dbReference type="Proteomes" id="UP000681526"/>
    </source>
</evidence>
<dbReference type="InterPro" id="IPR036850">
    <property type="entry name" value="NDK-like_dom_sf"/>
</dbReference>
<keyword evidence="4 6" id="KW-0418">Kinase</keyword>
<keyword evidence="6" id="KW-0597">Phosphoprotein</keyword>
<evidence type="ECO:0000256" key="1">
    <source>
        <dbReference type="ARBA" id="ARBA00001946"/>
    </source>
</evidence>
<feature type="active site" description="Pros-phosphohistidine intermediate" evidence="6 7">
    <location>
        <position position="118"/>
    </location>
</feature>
<dbReference type="Pfam" id="PF00334">
    <property type="entry name" value="NDK"/>
    <property type="match status" value="1"/>
</dbReference>
<evidence type="ECO:0000256" key="3">
    <source>
        <dbReference type="ARBA" id="ARBA00022679"/>
    </source>
</evidence>
<name>A0ABM8V488_THEXY</name>
<feature type="binding site" evidence="6 7">
    <location>
        <position position="60"/>
    </location>
    <ligand>
        <name>ATP</name>
        <dbReference type="ChEBI" id="CHEBI:30616"/>
    </ligand>
</feature>
<evidence type="ECO:0000259" key="9">
    <source>
        <dbReference type="SMART" id="SM00562"/>
    </source>
</evidence>
<dbReference type="PRINTS" id="PR01243">
    <property type="entry name" value="NUCDPKINASE"/>
</dbReference>
<keyword evidence="6" id="KW-0547">Nucleotide-binding</keyword>
<comment type="subunit">
    <text evidence="6">Homotetramer.</text>
</comment>
<evidence type="ECO:0000256" key="5">
    <source>
        <dbReference type="ARBA" id="ARBA00023080"/>
    </source>
</evidence>
<feature type="binding site" evidence="6 7">
    <location>
        <position position="94"/>
    </location>
    <ligand>
        <name>ATP</name>
        <dbReference type="ChEBI" id="CHEBI:30616"/>
    </ligand>
</feature>
<dbReference type="NCBIfam" id="NF001908">
    <property type="entry name" value="PRK00668.1"/>
    <property type="match status" value="1"/>
</dbReference>